<organism evidence="7 8">
    <name type="scientific">Sporothrix stenoceras</name>
    <dbReference type="NCBI Taxonomy" id="5173"/>
    <lineage>
        <taxon>Eukaryota</taxon>
        <taxon>Fungi</taxon>
        <taxon>Dikarya</taxon>
        <taxon>Ascomycota</taxon>
        <taxon>Pezizomycotina</taxon>
        <taxon>Sordariomycetes</taxon>
        <taxon>Sordariomycetidae</taxon>
        <taxon>Ophiostomatales</taxon>
        <taxon>Ophiostomataceae</taxon>
        <taxon>Sporothrix</taxon>
    </lineage>
</organism>
<evidence type="ECO:0000256" key="3">
    <source>
        <dbReference type="ARBA" id="ARBA00022664"/>
    </source>
</evidence>
<feature type="region of interest" description="Disordered" evidence="6">
    <location>
        <begin position="48"/>
        <end position="148"/>
    </location>
</feature>
<protein>
    <recommendedName>
        <fullName evidence="9">Survival motor neuron Tudor domain-containing protein</fullName>
    </recommendedName>
</protein>
<dbReference type="Proteomes" id="UP001583186">
    <property type="component" value="Unassembled WGS sequence"/>
</dbReference>
<keyword evidence="8" id="KW-1185">Reference proteome</keyword>
<dbReference type="CDD" id="cd22852">
    <property type="entry name" value="SMN_C"/>
    <property type="match status" value="1"/>
</dbReference>
<feature type="compositionally biased region" description="Basic and acidic residues" evidence="6">
    <location>
        <begin position="52"/>
        <end position="72"/>
    </location>
</feature>
<evidence type="ECO:0000256" key="1">
    <source>
        <dbReference type="ARBA" id="ARBA00004123"/>
    </source>
</evidence>
<evidence type="ECO:0000256" key="2">
    <source>
        <dbReference type="ARBA" id="ARBA00005371"/>
    </source>
</evidence>
<comment type="subcellular location">
    <subcellularLocation>
        <location evidence="1">Nucleus</location>
    </subcellularLocation>
</comment>
<comment type="caution">
    <text evidence="7">The sequence shown here is derived from an EMBL/GenBank/DDBJ whole genome shotgun (WGS) entry which is preliminary data.</text>
</comment>
<evidence type="ECO:0000256" key="5">
    <source>
        <dbReference type="ARBA" id="ARBA00023242"/>
    </source>
</evidence>
<gene>
    <name evidence="7" type="ORF">Sste5346_005783</name>
</gene>
<dbReference type="InterPro" id="IPR040424">
    <property type="entry name" value="Smn1"/>
</dbReference>
<evidence type="ECO:0000256" key="6">
    <source>
        <dbReference type="SAM" id="MobiDB-lite"/>
    </source>
</evidence>
<dbReference type="EMBL" id="JAWCUI010000032">
    <property type="protein sequence ID" value="KAL1894548.1"/>
    <property type="molecule type" value="Genomic_DNA"/>
</dbReference>
<evidence type="ECO:0000256" key="4">
    <source>
        <dbReference type="ARBA" id="ARBA00023187"/>
    </source>
</evidence>
<evidence type="ECO:0000313" key="8">
    <source>
        <dbReference type="Proteomes" id="UP001583186"/>
    </source>
</evidence>
<feature type="compositionally biased region" description="Low complexity" evidence="6">
    <location>
        <begin position="175"/>
        <end position="192"/>
    </location>
</feature>
<sequence length="220" mass="22884">MTGAAPIQTGSPWEDAAITKSWDRVVGDYKIFHDVRARGGTVDDLQVFLKDAPSRPETSRDAKPETTRRAVHEAGQGPGSAMVVDDEVNTAPAVGGDGSSAPTTGNDASSSSKPAQASASAGTNGQAFSAAASNTPPVPGLLSPQTVLGGADEGLKKLLMSWYYAGYYTGLYEGQQQAVQQQQQQPQEAQQPSHKGEEAQAGPGADGIDLDPQDGQEMQQ</sequence>
<evidence type="ECO:0000313" key="7">
    <source>
        <dbReference type="EMBL" id="KAL1894548.1"/>
    </source>
</evidence>
<dbReference type="Pfam" id="PF20635">
    <property type="entry name" value="SMN_YG-box"/>
    <property type="match status" value="1"/>
</dbReference>
<keyword evidence="3" id="KW-0507">mRNA processing</keyword>
<accession>A0ABR3Z1R3</accession>
<feature type="region of interest" description="Disordered" evidence="6">
    <location>
        <begin position="175"/>
        <end position="220"/>
    </location>
</feature>
<dbReference type="InterPro" id="IPR047313">
    <property type="entry name" value="SMN_C"/>
</dbReference>
<dbReference type="PANTHER" id="PTHR39267:SF1">
    <property type="entry name" value="SURVIVAL MOTOR NEURON PROTEIN"/>
    <property type="match status" value="1"/>
</dbReference>
<keyword evidence="4" id="KW-0508">mRNA splicing</keyword>
<evidence type="ECO:0008006" key="9">
    <source>
        <dbReference type="Google" id="ProtNLM"/>
    </source>
</evidence>
<feature type="compositionally biased region" description="Polar residues" evidence="6">
    <location>
        <begin position="122"/>
        <end position="135"/>
    </location>
</feature>
<name>A0ABR3Z1R3_9PEZI</name>
<dbReference type="CDD" id="cd22851">
    <property type="entry name" value="SMN_N"/>
    <property type="match status" value="1"/>
</dbReference>
<reference evidence="7 8" key="1">
    <citation type="journal article" date="2024" name="IMA Fungus">
        <title>IMA Genome - F19 : A genome assembly and annotation guide to empower mycologists, including annotated draft genome sequences of Ceratocystis pirilliformis, Diaporthe australafricana, Fusarium ophioides, Paecilomyces lecythidis, and Sporothrix stenoceras.</title>
        <authorList>
            <person name="Aylward J."/>
            <person name="Wilson A.M."/>
            <person name="Visagie C.M."/>
            <person name="Spraker J."/>
            <person name="Barnes I."/>
            <person name="Buitendag C."/>
            <person name="Ceriani C."/>
            <person name="Del Mar Angel L."/>
            <person name="du Plessis D."/>
            <person name="Fuchs T."/>
            <person name="Gasser K."/>
            <person name="Kramer D."/>
            <person name="Li W."/>
            <person name="Munsamy K."/>
            <person name="Piso A."/>
            <person name="Price J.L."/>
            <person name="Sonnekus B."/>
            <person name="Thomas C."/>
            <person name="van der Nest A."/>
            <person name="van Dijk A."/>
            <person name="van Heerden A."/>
            <person name="van Vuuren N."/>
            <person name="Yilmaz N."/>
            <person name="Duong T.A."/>
            <person name="van der Merwe N.A."/>
            <person name="Wingfield M.J."/>
            <person name="Wingfield B.D."/>
        </authorList>
    </citation>
    <scope>NUCLEOTIDE SEQUENCE [LARGE SCALE GENOMIC DNA]</scope>
    <source>
        <strain evidence="7 8">CMW 5346</strain>
    </source>
</reference>
<comment type="similarity">
    <text evidence="2">Belongs to the SMN family.</text>
</comment>
<keyword evidence="5" id="KW-0539">Nucleus</keyword>
<proteinExistence type="inferred from homology"/>
<dbReference type="PANTHER" id="PTHR39267">
    <property type="entry name" value="SURVIVAL MOTOR NEURON-LIKE PROTEIN 1"/>
    <property type="match status" value="1"/>
</dbReference>
<feature type="compositionally biased region" description="Low complexity" evidence="6">
    <location>
        <begin position="108"/>
        <end position="121"/>
    </location>
</feature>